<evidence type="ECO:0000313" key="2">
    <source>
        <dbReference type="Proteomes" id="UP000623129"/>
    </source>
</evidence>
<organism evidence="1 2">
    <name type="scientific">Carex littledalei</name>
    <dbReference type="NCBI Taxonomy" id="544730"/>
    <lineage>
        <taxon>Eukaryota</taxon>
        <taxon>Viridiplantae</taxon>
        <taxon>Streptophyta</taxon>
        <taxon>Embryophyta</taxon>
        <taxon>Tracheophyta</taxon>
        <taxon>Spermatophyta</taxon>
        <taxon>Magnoliopsida</taxon>
        <taxon>Liliopsida</taxon>
        <taxon>Poales</taxon>
        <taxon>Cyperaceae</taxon>
        <taxon>Cyperoideae</taxon>
        <taxon>Cariceae</taxon>
        <taxon>Carex</taxon>
        <taxon>Carex subgen. Euthyceras</taxon>
    </lineage>
</organism>
<dbReference type="AlphaFoldDB" id="A0A833QNW5"/>
<proteinExistence type="predicted"/>
<sequence>MVEKDTTHRVTGLSLCFLALARVSATSTVTRMYCLRLVARRCLSSVVPPADPRPASQISRRFSPILLTERFLEAGPTIMKGDRGRSGCVVRETLRDIPTIMSGKKLSEDELHAR</sequence>
<accession>A0A833QNW5</accession>
<evidence type="ECO:0000313" key="1">
    <source>
        <dbReference type="EMBL" id="KAF3325492.1"/>
    </source>
</evidence>
<reference evidence="1" key="1">
    <citation type="submission" date="2020-01" db="EMBL/GenBank/DDBJ databases">
        <title>Genome sequence of Kobresia littledalei, the first chromosome-level genome in the family Cyperaceae.</title>
        <authorList>
            <person name="Qu G."/>
        </authorList>
    </citation>
    <scope>NUCLEOTIDE SEQUENCE</scope>
    <source>
        <strain evidence="1">C.B.Clarke</strain>
        <tissue evidence="1">Leaf</tissue>
    </source>
</reference>
<protein>
    <submittedName>
        <fullName evidence="1">Uncharacterized protein</fullName>
    </submittedName>
</protein>
<dbReference type="EMBL" id="SWLB01000020">
    <property type="protein sequence ID" value="KAF3325492.1"/>
    <property type="molecule type" value="Genomic_DNA"/>
</dbReference>
<comment type="caution">
    <text evidence="1">The sequence shown here is derived from an EMBL/GenBank/DDBJ whole genome shotgun (WGS) entry which is preliminary data.</text>
</comment>
<gene>
    <name evidence="1" type="ORF">FCM35_KLT10563</name>
</gene>
<dbReference type="Proteomes" id="UP000623129">
    <property type="component" value="Unassembled WGS sequence"/>
</dbReference>
<keyword evidence="2" id="KW-1185">Reference proteome</keyword>
<name>A0A833QNW5_9POAL</name>